<evidence type="ECO:0000313" key="3">
    <source>
        <dbReference type="EMBL" id="GIH16125.1"/>
    </source>
</evidence>
<organism evidence="3 4">
    <name type="scientific">Rugosimonospora africana</name>
    <dbReference type="NCBI Taxonomy" id="556532"/>
    <lineage>
        <taxon>Bacteria</taxon>
        <taxon>Bacillati</taxon>
        <taxon>Actinomycetota</taxon>
        <taxon>Actinomycetes</taxon>
        <taxon>Micromonosporales</taxon>
        <taxon>Micromonosporaceae</taxon>
        <taxon>Rugosimonospora</taxon>
    </lineage>
</organism>
<dbReference type="RefSeq" id="WP_203919713.1">
    <property type="nucleotide sequence ID" value="NZ_BONZ01000039.1"/>
</dbReference>
<dbReference type="Proteomes" id="UP000642748">
    <property type="component" value="Unassembled WGS sequence"/>
</dbReference>
<dbReference type="SUPFAM" id="SSF53335">
    <property type="entry name" value="S-adenosyl-L-methionine-dependent methyltransferases"/>
    <property type="match status" value="1"/>
</dbReference>
<dbReference type="EMBL" id="BONZ01000039">
    <property type="protein sequence ID" value="GIH16125.1"/>
    <property type="molecule type" value="Genomic_DNA"/>
</dbReference>
<evidence type="ECO:0000313" key="4">
    <source>
        <dbReference type="Proteomes" id="UP000642748"/>
    </source>
</evidence>
<dbReference type="GO" id="GO:0008168">
    <property type="term" value="F:methyltransferase activity"/>
    <property type="evidence" value="ECO:0007669"/>
    <property type="project" value="UniProtKB-KW"/>
</dbReference>
<comment type="caution">
    <text evidence="3">The sequence shown here is derived from an EMBL/GenBank/DDBJ whole genome shotgun (WGS) entry which is preliminary data.</text>
</comment>
<dbReference type="GO" id="GO:0032259">
    <property type="term" value="P:methylation"/>
    <property type="evidence" value="ECO:0007669"/>
    <property type="project" value="UniProtKB-KW"/>
</dbReference>
<keyword evidence="4" id="KW-1185">Reference proteome</keyword>
<evidence type="ECO:0000256" key="1">
    <source>
        <dbReference type="ARBA" id="ARBA00022603"/>
    </source>
</evidence>
<keyword evidence="2" id="KW-0808">Transferase</keyword>
<dbReference type="InterPro" id="IPR029063">
    <property type="entry name" value="SAM-dependent_MTases_sf"/>
</dbReference>
<name>A0A8J3QRH6_9ACTN</name>
<sequence length="355" mass="38761">MASNPAADRAFRRELLYYVDALAATVTLRPERSDPSAHHHDAVDRQRAVAAAWVYMSCVAAWAEDHQLVRPLLRGSPDGLTRTTASGTVWLGRAFEQLACHPATQWLMHPAYQPALWAGTPSPAACTALIDWWANDAPSLAYPTTETAPGSITGWPIGDLLPVLHDDRRARNALVQTPYWVADLILDETLVPAVNEFRHERLMRTIDPACGTGHFLIRAVDYLWQWWTTGTITSAVTTRPPLTGGAVIPAEQAALRILASVDGVELDPLTAPVARFRMTIYLGHLLTVSGVLPGPLRLDRIRHAITPRIAVGDSLLIGLVSRSEYQRLHPSLAALPGAAFPLDDFAWPPESPATA</sequence>
<gene>
    <name evidence="3" type="ORF">Raf01_42970</name>
</gene>
<keyword evidence="1" id="KW-0489">Methyltransferase</keyword>
<dbReference type="InterPro" id="IPR050953">
    <property type="entry name" value="N4_N6_ade-DNA_methylase"/>
</dbReference>
<evidence type="ECO:0000256" key="2">
    <source>
        <dbReference type="ARBA" id="ARBA00022679"/>
    </source>
</evidence>
<protein>
    <submittedName>
        <fullName evidence="3">Uncharacterized protein</fullName>
    </submittedName>
</protein>
<dbReference type="AlphaFoldDB" id="A0A8J3QRH6"/>
<dbReference type="Gene3D" id="3.40.50.150">
    <property type="entry name" value="Vaccinia Virus protein VP39"/>
    <property type="match status" value="1"/>
</dbReference>
<dbReference type="PANTHER" id="PTHR33841">
    <property type="entry name" value="DNA METHYLTRANSFERASE YEEA-RELATED"/>
    <property type="match status" value="1"/>
</dbReference>
<proteinExistence type="predicted"/>
<reference evidence="3" key="1">
    <citation type="submission" date="2021-01" db="EMBL/GenBank/DDBJ databases">
        <title>Whole genome shotgun sequence of Rugosimonospora africana NBRC 104875.</title>
        <authorList>
            <person name="Komaki H."/>
            <person name="Tamura T."/>
        </authorList>
    </citation>
    <scope>NUCLEOTIDE SEQUENCE</scope>
    <source>
        <strain evidence="3">NBRC 104875</strain>
    </source>
</reference>
<dbReference type="PANTHER" id="PTHR33841:SF4">
    <property type="entry name" value="RESTRICTION MODIFICATION SYSTEM DNA SPECIFICITY DOMAIN"/>
    <property type="match status" value="1"/>
</dbReference>
<accession>A0A8J3QRH6</accession>